<comment type="similarity">
    <text evidence="1">Belongs to the HIBADH-related family.</text>
</comment>
<dbReference type="EMBL" id="BAABHM010000007">
    <property type="protein sequence ID" value="GAA4695593.1"/>
    <property type="molecule type" value="Genomic_DNA"/>
</dbReference>
<proteinExistence type="inferred from homology"/>
<organism evidence="6 7">
    <name type="scientific">Promicromonospora umidemergens</name>
    <dbReference type="NCBI Taxonomy" id="629679"/>
    <lineage>
        <taxon>Bacteria</taxon>
        <taxon>Bacillati</taxon>
        <taxon>Actinomycetota</taxon>
        <taxon>Actinomycetes</taxon>
        <taxon>Micrococcales</taxon>
        <taxon>Promicromonosporaceae</taxon>
        <taxon>Promicromonospora</taxon>
    </lineage>
</organism>
<evidence type="ECO:0000313" key="6">
    <source>
        <dbReference type="EMBL" id="GAA4695593.1"/>
    </source>
</evidence>
<keyword evidence="7" id="KW-1185">Reference proteome</keyword>
<dbReference type="Gene3D" id="1.10.1040.10">
    <property type="entry name" value="N-(1-d-carboxylethyl)-l-norvaline Dehydrogenase, domain 2"/>
    <property type="match status" value="1"/>
</dbReference>
<evidence type="ECO:0000256" key="3">
    <source>
        <dbReference type="SAM" id="MobiDB-lite"/>
    </source>
</evidence>
<keyword evidence="2" id="KW-0560">Oxidoreductase</keyword>
<feature type="region of interest" description="Disordered" evidence="3">
    <location>
        <begin position="291"/>
        <end position="311"/>
    </location>
</feature>
<gene>
    <name evidence="6" type="ORF">GCM10023198_14390</name>
</gene>
<dbReference type="Proteomes" id="UP001500843">
    <property type="component" value="Unassembled WGS sequence"/>
</dbReference>
<evidence type="ECO:0000259" key="5">
    <source>
        <dbReference type="Pfam" id="PF21761"/>
    </source>
</evidence>
<dbReference type="Gene3D" id="3.40.50.720">
    <property type="entry name" value="NAD(P)-binding Rossmann-like Domain"/>
    <property type="match status" value="1"/>
</dbReference>
<dbReference type="InterPro" id="IPR051265">
    <property type="entry name" value="HIBADH-related_NP60_sf"/>
</dbReference>
<dbReference type="InterPro" id="IPR036291">
    <property type="entry name" value="NAD(P)-bd_dom_sf"/>
</dbReference>
<protein>
    <submittedName>
        <fullName evidence="6">NAD(P)-binding domain-containing protein</fullName>
    </submittedName>
</protein>
<feature type="compositionally biased region" description="Low complexity" evidence="3">
    <location>
        <begin position="295"/>
        <end position="304"/>
    </location>
</feature>
<dbReference type="Pfam" id="PF21761">
    <property type="entry name" value="RedAm-like_C"/>
    <property type="match status" value="1"/>
</dbReference>
<dbReference type="Pfam" id="PF03446">
    <property type="entry name" value="NAD_binding_2"/>
    <property type="match status" value="1"/>
</dbReference>
<comment type="caution">
    <text evidence="6">The sequence shown here is derived from an EMBL/GenBank/DDBJ whole genome shotgun (WGS) entry which is preliminary data.</text>
</comment>
<dbReference type="PIRSF" id="PIRSF000103">
    <property type="entry name" value="HIBADH"/>
    <property type="match status" value="1"/>
</dbReference>
<accession>A0ABP8WU53</accession>
<sequence>MTEPQGTGVTVLGLGAMGSALATTLLDAGHAVTVWNRTPARAVGLSARGAEAASAISVAVTANELIIACLFDHASVHETLDPVVAELRGRTLVNLTTTTPNEARELAAWAAEHGVDYLDGAIMATPPMVGAPEASILYSGTREVFDAVRPVLDRWATSTYDGEDPGLASLFDLALLSGMYTMFAGFLHGAAMAGSAGMSATDFAARATPFLSAMTFAFADDARVIDGGDYTVAGQQSLDFSDLSHIVRASEEQGVEPAPIAAVQELISKQIAQGHGAEAFARIYESLRADRTDSTDSTDSTGSTELTEAHR</sequence>
<dbReference type="InterPro" id="IPR048666">
    <property type="entry name" value="RedAm-like_C"/>
</dbReference>
<evidence type="ECO:0000259" key="4">
    <source>
        <dbReference type="Pfam" id="PF03446"/>
    </source>
</evidence>
<dbReference type="SUPFAM" id="SSF51735">
    <property type="entry name" value="NAD(P)-binding Rossmann-fold domains"/>
    <property type="match status" value="1"/>
</dbReference>
<dbReference type="InterPro" id="IPR013328">
    <property type="entry name" value="6PGD_dom2"/>
</dbReference>
<dbReference type="RefSeq" id="WP_253870844.1">
    <property type="nucleotide sequence ID" value="NZ_BAABHM010000007.1"/>
</dbReference>
<dbReference type="InterPro" id="IPR006115">
    <property type="entry name" value="6PGDH_NADP-bd"/>
</dbReference>
<evidence type="ECO:0000256" key="2">
    <source>
        <dbReference type="ARBA" id="ARBA00023002"/>
    </source>
</evidence>
<feature type="domain" description="6-phosphogluconate dehydrogenase NADP-binding" evidence="4">
    <location>
        <begin position="9"/>
        <end position="158"/>
    </location>
</feature>
<feature type="domain" description="NADPH-dependent reductive aminase-like C-terminal" evidence="5">
    <location>
        <begin position="164"/>
        <end position="288"/>
    </location>
</feature>
<evidence type="ECO:0000313" key="7">
    <source>
        <dbReference type="Proteomes" id="UP001500843"/>
    </source>
</evidence>
<name>A0ABP8WU53_9MICO</name>
<dbReference type="PANTHER" id="PTHR43580:SF2">
    <property type="entry name" value="CYTOKINE-LIKE NUCLEAR FACTOR N-PAC"/>
    <property type="match status" value="1"/>
</dbReference>
<dbReference type="PANTHER" id="PTHR43580">
    <property type="entry name" value="OXIDOREDUCTASE GLYR1-RELATED"/>
    <property type="match status" value="1"/>
</dbReference>
<dbReference type="InterPro" id="IPR015815">
    <property type="entry name" value="HIBADH-related"/>
</dbReference>
<reference evidence="7" key="1">
    <citation type="journal article" date="2019" name="Int. J. Syst. Evol. Microbiol.">
        <title>The Global Catalogue of Microorganisms (GCM) 10K type strain sequencing project: providing services to taxonomists for standard genome sequencing and annotation.</title>
        <authorList>
            <consortium name="The Broad Institute Genomics Platform"/>
            <consortium name="The Broad Institute Genome Sequencing Center for Infectious Disease"/>
            <person name="Wu L."/>
            <person name="Ma J."/>
        </authorList>
    </citation>
    <scope>NUCLEOTIDE SEQUENCE [LARGE SCALE GENOMIC DNA]</scope>
    <source>
        <strain evidence="7">JCM 17975</strain>
    </source>
</reference>
<evidence type="ECO:0000256" key="1">
    <source>
        <dbReference type="ARBA" id="ARBA00009080"/>
    </source>
</evidence>